<dbReference type="Pfam" id="PF01381">
    <property type="entry name" value="HTH_3"/>
    <property type="match status" value="1"/>
</dbReference>
<proteinExistence type="predicted"/>
<dbReference type="PROSITE" id="PS50943">
    <property type="entry name" value="HTH_CROC1"/>
    <property type="match status" value="1"/>
</dbReference>
<evidence type="ECO:0000259" key="1">
    <source>
        <dbReference type="PROSITE" id="PS50943"/>
    </source>
</evidence>
<reference evidence="2" key="1">
    <citation type="submission" date="2019-03" db="EMBL/GenBank/DDBJ databases">
        <authorList>
            <consortium name="Pathogen Informatics"/>
        </authorList>
    </citation>
    <scope>NUCLEOTIDE SEQUENCE</scope>
    <source>
        <strain evidence="2">Unknown</strain>
    </source>
</reference>
<feature type="domain" description="HTH cro/C1-type" evidence="1">
    <location>
        <begin position="7"/>
        <end position="61"/>
    </location>
</feature>
<dbReference type="InterPro" id="IPR010982">
    <property type="entry name" value="Lambda_DNA-bd_dom_sf"/>
</dbReference>
<dbReference type="SMART" id="SM00530">
    <property type="entry name" value="HTH_XRE"/>
    <property type="match status" value="1"/>
</dbReference>
<dbReference type="AlphaFoldDB" id="A0A486XDC6"/>
<name>A0A486XDC6_9PAST</name>
<accession>A0A486XDC6</accession>
<dbReference type="EMBL" id="CAAHDN010000007">
    <property type="protein sequence ID" value="VGM95233.1"/>
    <property type="molecule type" value="Genomic_DNA"/>
</dbReference>
<dbReference type="GO" id="GO:0003677">
    <property type="term" value="F:DNA binding"/>
    <property type="evidence" value="ECO:0007669"/>
    <property type="project" value="InterPro"/>
</dbReference>
<gene>
    <name evidence="2" type="ORF">NCTC4101_00595</name>
</gene>
<dbReference type="InterPro" id="IPR001387">
    <property type="entry name" value="Cro/C1-type_HTH"/>
</dbReference>
<protein>
    <submittedName>
        <fullName evidence="2">Helix-turn-helix domain</fullName>
    </submittedName>
</protein>
<dbReference type="CDD" id="cd00093">
    <property type="entry name" value="HTH_XRE"/>
    <property type="match status" value="1"/>
</dbReference>
<organism evidence="2">
    <name type="scientific">uncultured Avibacterium sp</name>
    <dbReference type="NCBI Taxonomy" id="1936169"/>
    <lineage>
        <taxon>Bacteria</taxon>
        <taxon>Pseudomonadati</taxon>
        <taxon>Pseudomonadota</taxon>
        <taxon>Gammaproteobacteria</taxon>
        <taxon>Pasteurellales</taxon>
        <taxon>Pasteurellaceae</taxon>
        <taxon>Avibacterium</taxon>
        <taxon>environmental samples</taxon>
    </lineage>
</organism>
<dbReference type="SUPFAM" id="SSF47413">
    <property type="entry name" value="lambda repressor-like DNA-binding domains"/>
    <property type="match status" value="1"/>
</dbReference>
<evidence type="ECO:0000313" key="2">
    <source>
        <dbReference type="EMBL" id="VGM95233.1"/>
    </source>
</evidence>
<dbReference type="Gene3D" id="1.10.260.40">
    <property type="entry name" value="lambda repressor-like DNA-binding domains"/>
    <property type="match status" value="1"/>
</dbReference>
<sequence length="113" mass="13026">MCIIERLNHLIEMSGMTIKAFSEQTEIPYRSVQSYLRAERELSIEAAIKIARAFDISLNWLVLGQGDMYVSSTEELTLNLDELHFLEKYRSTTELGKMIMKSTCNAVFNELNK</sequence>